<comment type="caution">
    <text evidence="2">The sequence shown here is derived from an EMBL/GenBank/DDBJ whole genome shotgun (WGS) entry which is preliminary data.</text>
</comment>
<dbReference type="InterPro" id="IPR029021">
    <property type="entry name" value="Prot-tyrosine_phosphatase-like"/>
</dbReference>
<dbReference type="Proteomes" id="UP001274896">
    <property type="component" value="Unassembled WGS sequence"/>
</dbReference>
<name>A0AAE0UHS2_9TELE</name>
<gene>
    <name evidence="2" type="ORF">QTP70_018644</name>
</gene>
<feature type="domain" description="Tyrosine specific protein phosphatases" evidence="1">
    <location>
        <begin position="30"/>
        <end position="89"/>
    </location>
</feature>
<protein>
    <recommendedName>
        <fullName evidence="1">Tyrosine specific protein phosphatases domain-containing protein</fullName>
    </recommendedName>
</protein>
<dbReference type="AlphaFoldDB" id="A0AAE0UHS2"/>
<dbReference type="InterPro" id="IPR000387">
    <property type="entry name" value="Tyr_Pase_dom"/>
</dbReference>
<dbReference type="Gene3D" id="3.90.190.10">
    <property type="entry name" value="Protein tyrosine phosphatase superfamily"/>
    <property type="match status" value="1"/>
</dbReference>
<dbReference type="GO" id="GO:0008138">
    <property type="term" value="F:protein tyrosine/serine/threonine phosphatase activity"/>
    <property type="evidence" value="ECO:0007669"/>
    <property type="project" value="InterPro"/>
</dbReference>
<proteinExistence type="predicted"/>
<dbReference type="GO" id="GO:0033549">
    <property type="term" value="F:MAP kinase phosphatase activity"/>
    <property type="evidence" value="ECO:0007669"/>
    <property type="project" value="TreeGrafter"/>
</dbReference>
<dbReference type="SUPFAM" id="SSF52799">
    <property type="entry name" value="(Phosphotyrosine protein) phosphatases II"/>
    <property type="match status" value="1"/>
</dbReference>
<organism evidence="2 3">
    <name type="scientific">Hemibagrus guttatus</name>
    <dbReference type="NCBI Taxonomy" id="175788"/>
    <lineage>
        <taxon>Eukaryota</taxon>
        <taxon>Metazoa</taxon>
        <taxon>Chordata</taxon>
        <taxon>Craniata</taxon>
        <taxon>Vertebrata</taxon>
        <taxon>Euteleostomi</taxon>
        <taxon>Actinopterygii</taxon>
        <taxon>Neopterygii</taxon>
        <taxon>Teleostei</taxon>
        <taxon>Ostariophysi</taxon>
        <taxon>Siluriformes</taxon>
        <taxon>Bagridae</taxon>
        <taxon>Hemibagrus</taxon>
    </lineage>
</organism>
<dbReference type="EMBL" id="JAUCMX010000213">
    <property type="protein sequence ID" value="KAK3506028.1"/>
    <property type="molecule type" value="Genomic_DNA"/>
</dbReference>
<dbReference type="Pfam" id="PF00782">
    <property type="entry name" value="DSPc"/>
    <property type="match status" value="1"/>
</dbReference>
<dbReference type="PANTHER" id="PTHR45682">
    <property type="entry name" value="AGAP008228-PA"/>
    <property type="match status" value="1"/>
</dbReference>
<dbReference type="InterPro" id="IPR000340">
    <property type="entry name" value="Dual-sp_phosphatase_cat-dom"/>
</dbReference>
<dbReference type="PANTHER" id="PTHR45682:SF15">
    <property type="entry name" value="DUAL SPECIFICITY PROTEIN PHOSPHATASE"/>
    <property type="match status" value="1"/>
</dbReference>
<dbReference type="PROSITE" id="PS50056">
    <property type="entry name" value="TYR_PHOSPHATASE_2"/>
    <property type="match status" value="1"/>
</dbReference>
<evidence type="ECO:0000313" key="2">
    <source>
        <dbReference type="EMBL" id="KAK3506028.1"/>
    </source>
</evidence>
<dbReference type="GO" id="GO:0005737">
    <property type="term" value="C:cytoplasm"/>
    <property type="evidence" value="ECO:0007669"/>
    <property type="project" value="TreeGrafter"/>
</dbReference>
<accession>A0AAE0UHS2</accession>
<dbReference type="InterPro" id="IPR020405">
    <property type="entry name" value="Atypical_DUSP_subfamA"/>
</dbReference>
<evidence type="ECO:0000313" key="3">
    <source>
        <dbReference type="Proteomes" id="UP001274896"/>
    </source>
</evidence>
<sequence>MHVNTGAEYYVGTGIIYHAIPAVEYFDLSVYFEEGADFIVQALAYDGDRGKVYVHFQKGYSHSAAIIITYLMLRDKLDVQAASATVREK</sequence>
<dbReference type="GO" id="GO:0043409">
    <property type="term" value="P:negative regulation of MAPK cascade"/>
    <property type="evidence" value="ECO:0007669"/>
    <property type="project" value="TreeGrafter"/>
</dbReference>
<reference evidence="2" key="1">
    <citation type="submission" date="2023-06" db="EMBL/GenBank/DDBJ databases">
        <title>Male Hemibagrus guttatus genome.</title>
        <authorList>
            <person name="Bian C."/>
        </authorList>
    </citation>
    <scope>NUCLEOTIDE SEQUENCE</scope>
    <source>
        <strain evidence="2">Male_cb2023</strain>
        <tissue evidence="2">Muscle</tissue>
    </source>
</reference>
<keyword evidence="3" id="KW-1185">Reference proteome</keyword>
<evidence type="ECO:0000259" key="1">
    <source>
        <dbReference type="PROSITE" id="PS50056"/>
    </source>
</evidence>